<dbReference type="NCBIfam" id="TIGR01730">
    <property type="entry name" value="RND_mfp"/>
    <property type="match status" value="1"/>
</dbReference>
<dbReference type="GO" id="GO:0015679">
    <property type="term" value="P:plasma membrane copper ion transport"/>
    <property type="evidence" value="ECO:0007669"/>
    <property type="project" value="TreeGrafter"/>
</dbReference>
<evidence type="ECO:0000256" key="1">
    <source>
        <dbReference type="ARBA" id="ARBA00009477"/>
    </source>
</evidence>
<comment type="similarity">
    <text evidence="1">Belongs to the membrane fusion protein (MFP) (TC 8.A.1) family.</text>
</comment>
<evidence type="ECO:0000259" key="5">
    <source>
        <dbReference type="Pfam" id="PF25975"/>
    </source>
</evidence>
<dbReference type="GO" id="GO:0022857">
    <property type="term" value="F:transmembrane transporter activity"/>
    <property type="evidence" value="ECO:0007669"/>
    <property type="project" value="InterPro"/>
</dbReference>
<feature type="domain" description="CzcB-like C-terminal circularly permuted SH3-like" evidence="5">
    <location>
        <begin position="291"/>
        <end position="350"/>
    </location>
</feature>
<dbReference type="Proteomes" id="UP000077628">
    <property type="component" value="Unassembled WGS sequence"/>
</dbReference>
<dbReference type="InterPro" id="IPR051909">
    <property type="entry name" value="MFP_Cation_Efflux"/>
</dbReference>
<dbReference type="STRING" id="702114.A1355_20325"/>
<dbReference type="AlphaFoldDB" id="A0A177P327"/>
<dbReference type="InterPro" id="IPR058792">
    <property type="entry name" value="Beta-barrel_RND_2"/>
</dbReference>
<dbReference type="EMBL" id="LUUK01000044">
    <property type="protein sequence ID" value="OAI24697.1"/>
    <property type="molecule type" value="Genomic_DNA"/>
</dbReference>
<dbReference type="GO" id="GO:0046914">
    <property type="term" value="F:transition metal ion binding"/>
    <property type="evidence" value="ECO:0007669"/>
    <property type="project" value="TreeGrafter"/>
</dbReference>
<feature type="domain" description="CzcB-like barrel-sandwich hybrid" evidence="4">
    <location>
        <begin position="60"/>
        <end position="210"/>
    </location>
</feature>
<accession>A0A177P327</accession>
<dbReference type="Gene3D" id="2.40.420.20">
    <property type="match status" value="1"/>
</dbReference>
<dbReference type="GO" id="GO:0060003">
    <property type="term" value="P:copper ion export"/>
    <property type="evidence" value="ECO:0007669"/>
    <property type="project" value="TreeGrafter"/>
</dbReference>
<evidence type="ECO:0000313" key="7">
    <source>
        <dbReference type="Proteomes" id="UP000077628"/>
    </source>
</evidence>
<evidence type="ECO:0000256" key="2">
    <source>
        <dbReference type="ARBA" id="ARBA00022448"/>
    </source>
</evidence>
<feature type="domain" description="CusB-like beta-barrel" evidence="3">
    <location>
        <begin position="213"/>
        <end position="283"/>
    </location>
</feature>
<dbReference type="GO" id="GO:0030288">
    <property type="term" value="C:outer membrane-bounded periplasmic space"/>
    <property type="evidence" value="ECO:0007669"/>
    <property type="project" value="TreeGrafter"/>
</dbReference>
<evidence type="ECO:0000259" key="4">
    <source>
        <dbReference type="Pfam" id="PF25973"/>
    </source>
</evidence>
<dbReference type="InterPro" id="IPR058647">
    <property type="entry name" value="BSH_CzcB-like"/>
</dbReference>
<protein>
    <submittedName>
        <fullName evidence="6">Efflux transporter periplasmic adaptor subunit</fullName>
    </submittedName>
</protein>
<keyword evidence="7" id="KW-1185">Reference proteome</keyword>
<dbReference type="Pfam" id="PF25954">
    <property type="entry name" value="Beta-barrel_RND_2"/>
    <property type="match status" value="1"/>
</dbReference>
<sequence length="360" mass="38306">MFLCGFFIVSCGQASAELSQIRMSQQQIDNLDVRVAPLAAGSNIPLFYAPARVTVPADREALVASSVAGLVTKIHVNIGDRVVKGQVLATLNSPELVGLQQAYLTAGSEHNLADIEQGRDQKLLQEGVIAERRLQETEVLHGSKSAKADETRQLLELAGMSVGEIKQLAKTKRLNNQLAIRSPLDGVVLERLVVLGSRLDMQTPLFRVADLSQLWLEINIPQERMGQVKIGDSVGVEDSGIVARVALLGQSVNRDNQTVAARAVLDGKAEGLRVGQSVNVKLLGGGQTGFRVPNTALAQNEGHSYVFVRNAEGFAVTEVSVAGKQADVTLVNGPLTGNEQIAVKGAVALKANWLGLGGDE</sequence>
<gene>
    <name evidence="6" type="ORF">A1355_20325</name>
</gene>
<reference evidence="7" key="1">
    <citation type="submission" date="2016-03" db="EMBL/GenBank/DDBJ databases">
        <authorList>
            <person name="Heylen K."/>
            <person name="De Vos P."/>
            <person name="Vekeman B."/>
        </authorList>
    </citation>
    <scope>NUCLEOTIDE SEQUENCE [LARGE SCALE GENOMIC DNA]</scope>
    <source>
        <strain evidence="7">R-45383</strain>
    </source>
</reference>
<dbReference type="RefSeq" id="WP_064025328.1">
    <property type="nucleotide sequence ID" value="NZ_LUUK01000044.1"/>
</dbReference>
<dbReference type="Gene3D" id="2.40.30.170">
    <property type="match status" value="1"/>
</dbReference>
<dbReference type="OrthoDB" id="9806939at2"/>
<dbReference type="Gene3D" id="2.40.50.100">
    <property type="match status" value="1"/>
</dbReference>
<dbReference type="InterPro" id="IPR058649">
    <property type="entry name" value="CzcB_C"/>
</dbReference>
<dbReference type="GO" id="GO:0016020">
    <property type="term" value="C:membrane"/>
    <property type="evidence" value="ECO:0007669"/>
    <property type="project" value="InterPro"/>
</dbReference>
<dbReference type="Pfam" id="PF25973">
    <property type="entry name" value="BSH_CzcB"/>
    <property type="match status" value="1"/>
</dbReference>
<dbReference type="SUPFAM" id="SSF111369">
    <property type="entry name" value="HlyD-like secretion proteins"/>
    <property type="match status" value="1"/>
</dbReference>
<dbReference type="InterPro" id="IPR006143">
    <property type="entry name" value="RND_pump_MFP"/>
</dbReference>
<proteinExistence type="inferred from homology"/>
<dbReference type="PANTHER" id="PTHR30097">
    <property type="entry name" value="CATION EFFLUX SYSTEM PROTEIN CUSB"/>
    <property type="match status" value="1"/>
</dbReference>
<dbReference type="Gene3D" id="1.10.287.470">
    <property type="entry name" value="Helix hairpin bin"/>
    <property type="match status" value="1"/>
</dbReference>
<evidence type="ECO:0000259" key="3">
    <source>
        <dbReference type="Pfam" id="PF25954"/>
    </source>
</evidence>
<dbReference type="PANTHER" id="PTHR30097:SF4">
    <property type="entry name" value="SLR6042 PROTEIN"/>
    <property type="match status" value="1"/>
</dbReference>
<keyword evidence="2" id="KW-0813">Transport</keyword>
<name>A0A177P327_9GAMM</name>
<organism evidence="6 7">
    <name type="scientific">Methylomonas koyamae</name>
    <dbReference type="NCBI Taxonomy" id="702114"/>
    <lineage>
        <taxon>Bacteria</taxon>
        <taxon>Pseudomonadati</taxon>
        <taxon>Pseudomonadota</taxon>
        <taxon>Gammaproteobacteria</taxon>
        <taxon>Methylococcales</taxon>
        <taxon>Methylococcaceae</taxon>
        <taxon>Methylomonas</taxon>
    </lineage>
</organism>
<comment type="caution">
    <text evidence="6">The sequence shown here is derived from an EMBL/GenBank/DDBJ whole genome shotgun (WGS) entry which is preliminary data.</text>
</comment>
<evidence type="ECO:0000313" key="6">
    <source>
        <dbReference type="EMBL" id="OAI24697.1"/>
    </source>
</evidence>
<dbReference type="Pfam" id="PF25975">
    <property type="entry name" value="CzcB_C"/>
    <property type="match status" value="1"/>
</dbReference>